<dbReference type="InterPro" id="IPR000961">
    <property type="entry name" value="AGC-kinase_C"/>
</dbReference>
<dbReference type="PROSITE" id="PS51285">
    <property type="entry name" value="AGC_KINASE_CTER"/>
    <property type="match status" value="1"/>
</dbReference>
<dbReference type="PANTHER" id="PTHR24353">
    <property type="entry name" value="CYCLIC NUCLEOTIDE-DEPENDENT PROTEIN KINASE"/>
    <property type="match status" value="1"/>
</dbReference>
<evidence type="ECO:0000256" key="11">
    <source>
        <dbReference type="SAM" id="MobiDB-lite"/>
    </source>
</evidence>
<dbReference type="PROSITE" id="PS00108">
    <property type="entry name" value="PROTEIN_KINASE_ST"/>
    <property type="match status" value="1"/>
</dbReference>
<keyword evidence="3" id="KW-0808">Transferase</keyword>
<dbReference type="PANTHER" id="PTHR24353:SF37">
    <property type="entry name" value="CAMP-DEPENDENT PROTEIN KINASE CATALYTIC SUBUNIT PRKX"/>
    <property type="match status" value="1"/>
</dbReference>
<dbReference type="InterPro" id="IPR008271">
    <property type="entry name" value="Ser/Thr_kinase_AS"/>
</dbReference>
<comment type="caution">
    <text evidence="14">The sequence shown here is derived from an EMBL/GenBank/DDBJ whole genome shotgun (WGS) entry which is preliminary data.</text>
</comment>
<evidence type="ECO:0000256" key="5">
    <source>
        <dbReference type="ARBA" id="ARBA00022777"/>
    </source>
</evidence>
<dbReference type="InterPro" id="IPR000719">
    <property type="entry name" value="Prot_kinase_dom"/>
</dbReference>
<evidence type="ECO:0000256" key="8">
    <source>
        <dbReference type="ARBA" id="ARBA00047454"/>
    </source>
</evidence>
<evidence type="ECO:0000256" key="9">
    <source>
        <dbReference type="PROSITE-ProRule" id="PRU10141"/>
    </source>
</evidence>
<dbReference type="GO" id="GO:0005524">
    <property type="term" value="F:ATP binding"/>
    <property type="evidence" value="ECO:0007669"/>
    <property type="project" value="UniProtKB-UniRule"/>
</dbReference>
<dbReference type="EC" id="2.7.11.11" evidence="1"/>
<reference evidence="14" key="1">
    <citation type="journal article" date="2020" name="Microb. Genom.">
        <title>Genetic diversity of clinical and environmental Mucorales isolates obtained from an investigation of mucormycosis cases among solid organ transplant recipients.</title>
        <authorList>
            <person name="Nguyen M.H."/>
            <person name="Kaul D."/>
            <person name="Muto C."/>
            <person name="Cheng S.J."/>
            <person name="Richter R.A."/>
            <person name="Bruno V.M."/>
            <person name="Liu G."/>
            <person name="Beyhan S."/>
            <person name="Sundermann A.J."/>
            <person name="Mounaud S."/>
            <person name="Pasculle A.W."/>
            <person name="Nierman W.C."/>
            <person name="Driscoll E."/>
            <person name="Cumbie R."/>
            <person name="Clancy C.J."/>
            <person name="Dupont C.L."/>
        </authorList>
    </citation>
    <scope>NUCLEOTIDE SEQUENCE</scope>
    <source>
        <strain evidence="14">GL16</strain>
    </source>
</reference>
<evidence type="ECO:0000256" key="4">
    <source>
        <dbReference type="ARBA" id="ARBA00022741"/>
    </source>
</evidence>
<dbReference type="SMART" id="SM00133">
    <property type="entry name" value="S_TK_X"/>
    <property type="match status" value="1"/>
</dbReference>
<dbReference type="PROSITE" id="PS50011">
    <property type="entry name" value="PROTEIN_KINASE_DOM"/>
    <property type="match status" value="1"/>
</dbReference>
<organism evidence="14 15">
    <name type="scientific">Rhizopus oryzae</name>
    <name type="common">Mucormycosis agent</name>
    <name type="synonym">Rhizopus arrhizus var. delemar</name>
    <dbReference type="NCBI Taxonomy" id="64495"/>
    <lineage>
        <taxon>Eukaryota</taxon>
        <taxon>Fungi</taxon>
        <taxon>Fungi incertae sedis</taxon>
        <taxon>Mucoromycota</taxon>
        <taxon>Mucoromycotina</taxon>
        <taxon>Mucoromycetes</taxon>
        <taxon>Mucorales</taxon>
        <taxon>Mucorineae</taxon>
        <taxon>Rhizopodaceae</taxon>
        <taxon>Rhizopus</taxon>
    </lineage>
</organism>
<keyword evidence="2 10" id="KW-0723">Serine/threonine-protein kinase</keyword>
<name>A0A9P6YA57_RHIOR</name>
<dbReference type="EMBL" id="JAANIT010001075">
    <property type="protein sequence ID" value="KAG1542397.1"/>
    <property type="molecule type" value="Genomic_DNA"/>
</dbReference>
<dbReference type="FunFam" id="1.10.510.10:FF:000005">
    <property type="entry name" value="cAMP-dependent protein kinase catalytic subunit alpha"/>
    <property type="match status" value="1"/>
</dbReference>
<gene>
    <name evidence="14" type="ORF">G6F51_007298</name>
</gene>
<evidence type="ECO:0000313" key="14">
    <source>
        <dbReference type="EMBL" id="KAG1542397.1"/>
    </source>
</evidence>
<proteinExistence type="inferred from homology"/>
<dbReference type="Gene3D" id="1.10.510.10">
    <property type="entry name" value="Transferase(Phosphotransferase) domain 1"/>
    <property type="match status" value="1"/>
</dbReference>
<accession>A0A9P6YA57</accession>
<dbReference type="AlphaFoldDB" id="A0A9P6YA57"/>
<evidence type="ECO:0000259" key="13">
    <source>
        <dbReference type="PROSITE" id="PS51285"/>
    </source>
</evidence>
<dbReference type="InterPro" id="IPR011009">
    <property type="entry name" value="Kinase-like_dom_sf"/>
</dbReference>
<dbReference type="GO" id="GO:0005952">
    <property type="term" value="C:cAMP-dependent protein kinase complex"/>
    <property type="evidence" value="ECO:0007669"/>
    <property type="project" value="TreeGrafter"/>
</dbReference>
<dbReference type="OrthoDB" id="63267at2759"/>
<feature type="domain" description="AGC-kinase C-terminal" evidence="13">
    <location>
        <begin position="346"/>
        <end position="399"/>
    </location>
</feature>
<keyword evidence="6 9" id="KW-0067">ATP-binding</keyword>
<evidence type="ECO:0000256" key="10">
    <source>
        <dbReference type="RuleBase" id="RU000304"/>
    </source>
</evidence>
<dbReference type="PROSITE" id="PS00107">
    <property type="entry name" value="PROTEIN_KINASE_ATP"/>
    <property type="match status" value="1"/>
</dbReference>
<keyword evidence="5" id="KW-0418">Kinase</keyword>
<evidence type="ECO:0000256" key="1">
    <source>
        <dbReference type="ARBA" id="ARBA00012444"/>
    </source>
</evidence>
<dbReference type="SMART" id="SM00220">
    <property type="entry name" value="S_TKc"/>
    <property type="match status" value="1"/>
</dbReference>
<dbReference type="SUPFAM" id="SSF56112">
    <property type="entry name" value="Protein kinase-like (PK-like)"/>
    <property type="match status" value="1"/>
</dbReference>
<dbReference type="Pfam" id="PF00069">
    <property type="entry name" value="Pkinase"/>
    <property type="match status" value="1"/>
</dbReference>
<dbReference type="InterPro" id="IPR017441">
    <property type="entry name" value="Protein_kinase_ATP_BS"/>
</dbReference>
<dbReference type="Gene3D" id="3.30.200.20">
    <property type="entry name" value="Phosphorylase Kinase, domain 1"/>
    <property type="match status" value="1"/>
</dbReference>
<dbReference type="Proteomes" id="UP000717996">
    <property type="component" value="Unassembled WGS sequence"/>
</dbReference>
<evidence type="ECO:0000256" key="3">
    <source>
        <dbReference type="ARBA" id="ARBA00022679"/>
    </source>
</evidence>
<evidence type="ECO:0000259" key="12">
    <source>
        <dbReference type="PROSITE" id="PS50011"/>
    </source>
</evidence>
<dbReference type="FunFam" id="3.30.200.20:FF:000005">
    <property type="entry name" value="cAMP-dependent protein kinase catalytic subunit"/>
    <property type="match status" value="1"/>
</dbReference>
<comment type="similarity">
    <text evidence="10">Belongs to the protein kinase superfamily.</text>
</comment>
<evidence type="ECO:0000313" key="15">
    <source>
        <dbReference type="Proteomes" id="UP000717996"/>
    </source>
</evidence>
<feature type="domain" description="Protein kinase" evidence="12">
    <location>
        <begin position="91"/>
        <end position="345"/>
    </location>
</feature>
<protein>
    <recommendedName>
        <fullName evidence="1">cAMP-dependent protein kinase</fullName>
        <ecNumber evidence="1">2.7.11.11</ecNumber>
    </recommendedName>
</protein>
<comment type="catalytic activity">
    <reaction evidence="7">
        <text>L-threonyl-[protein] + ATP = O-phospho-L-threonyl-[protein] + ADP + H(+)</text>
        <dbReference type="Rhea" id="RHEA:46608"/>
        <dbReference type="Rhea" id="RHEA-COMP:11060"/>
        <dbReference type="Rhea" id="RHEA-COMP:11605"/>
        <dbReference type="ChEBI" id="CHEBI:15378"/>
        <dbReference type="ChEBI" id="CHEBI:30013"/>
        <dbReference type="ChEBI" id="CHEBI:30616"/>
        <dbReference type="ChEBI" id="CHEBI:61977"/>
        <dbReference type="ChEBI" id="CHEBI:456216"/>
        <dbReference type="EC" id="2.7.11.11"/>
    </reaction>
</comment>
<dbReference type="CDD" id="cd05580">
    <property type="entry name" value="STKc_PKA_like"/>
    <property type="match status" value="1"/>
</dbReference>
<comment type="catalytic activity">
    <reaction evidence="8">
        <text>L-seryl-[protein] + ATP = O-phospho-L-seryl-[protein] + ADP + H(+)</text>
        <dbReference type="Rhea" id="RHEA:17989"/>
        <dbReference type="Rhea" id="RHEA-COMP:9863"/>
        <dbReference type="Rhea" id="RHEA-COMP:11604"/>
        <dbReference type="ChEBI" id="CHEBI:15378"/>
        <dbReference type="ChEBI" id="CHEBI:29999"/>
        <dbReference type="ChEBI" id="CHEBI:30616"/>
        <dbReference type="ChEBI" id="CHEBI:83421"/>
        <dbReference type="ChEBI" id="CHEBI:456216"/>
        <dbReference type="EC" id="2.7.11.11"/>
    </reaction>
</comment>
<keyword evidence="4 9" id="KW-0547">Nucleotide-binding</keyword>
<evidence type="ECO:0000256" key="2">
    <source>
        <dbReference type="ARBA" id="ARBA00022527"/>
    </source>
</evidence>
<evidence type="ECO:0000256" key="7">
    <source>
        <dbReference type="ARBA" id="ARBA00047292"/>
    </source>
</evidence>
<feature type="binding site" evidence="9">
    <location>
        <position position="120"/>
    </location>
    <ligand>
        <name>ATP</name>
        <dbReference type="ChEBI" id="CHEBI:30616"/>
    </ligand>
</feature>
<dbReference type="GO" id="GO:0004691">
    <property type="term" value="F:cAMP-dependent protein kinase activity"/>
    <property type="evidence" value="ECO:0007669"/>
    <property type="project" value="UniProtKB-EC"/>
</dbReference>
<sequence>MPLKLISSFISLFLRRGEDLVEQKESPAPITFSPTITIQGLWSKKDDLSDITTVKSSAESERWIAHQEQLLQIQNQAPLFDPNPTTDINDYELIETLGTGTFGRVYLAKERKIKKYYAIKVLKKSEIVKLKQVEHINSERQVLSQINFPFIVQLYCTFQNQMNLYMVQEYVIGGELFRHLRKAGRFTGDTARFYAAEIVLALEYLHSKDIIYRDLKPENILLDSRGYIKIADFGFAKKVQDRTWTLCGTPEYLAPEIIQSKGHSKSVDWWSLGILIFEMMAGHPPFYDDNHFGTYERILGGKVQYPGYFENAAKDLLKKLLVIDITRRLGNLKGGADDIKRHKWFRTTDWHGLLNKTVRAPIIPAHSNEYDTSNFEKYSEETSNEQPQGDPFRELFPDF</sequence>
<feature type="region of interest" description="Disordered" evidence="11">
    <location>
        <begin position="376"/>
        <end position="399"/>
    </location>
</feature>
<evidence type="ECO:0000256" key="6">
    <source>
        <dbReference type="ARBA" id="ARBA00022840"/>
    </source>
</evidence>
<dbReference type="GO" id="GO:0005829">
    <property type="term" value="C:cytosol"/>
    <property type="evidence" value="ECO:0007669"/>
    <property type="project" value="TreeGrafter"/>
</dbReference>